<name>A0ABY6ESL9_9ACTN</name>
<keyword evidence="1" id="KW-0812">Transmembrane</keyword>
<dbReference type="Proteomes" id="UP001060733">
    <property type="component" value="Chromosome"/>
</dbReference>
<reference evidence="2" key="1">
    <citation type="submission" date="2022-10" db="EMBL/GenBank/DDBJ databases">
        <authorList>
            <person name="Mo P."/>
        </authorList>
    </citation>
    <scope>NUCLEOTIDE SEQUENCE</scope>
    <source>
        <strain evidence="2">HUAS 14-6</strain>
    </source>
</reference>
<accession>A0ABY6ESL9</accession>
<evidence type="ECO:0000313" key="3">
    <source>
        <dbReference type="Proteomes" id="UP001060733"/>
    </source>
</evidence>
<keyword evidence="3" id="KW-1185">Reference proteome</keyword>
<feature type="transmembrane region" description="Helical" evidence="1">
    <location>
        <begin position="16"/>
        <end position="49"/>
    </location>
</feature>
<keyword evidence="1" id="KW-0472">Membrane</keyword>
<dbReference type="RefSeq" id="WP_263278622.1">
    <property type="nucleotide sequence ID" value="NZ_CP106795.1"/>
</dbReference>
<organism evidence="2 3">
    <name type="scientific">Streptomyces albidocamelliae</name>
    <dbReference type="NCBI Taxonomy" id="2981135"/>
    <lineage>
        <taxon>Bacteria</taxon>
        <taxon>Bacillati</taxon>
        <taxon>Actinomycetota</taxon>
        <taxon>Actinomycetes</taxon>
        <taxon>Kitasatosporales</taxon>
        <taxon>Streptomycetaceae</taxon>
        <taxon>Streptomyces</taxon>
    </lineage>
</organism>
<dbReference type="EMBL" id="CP106795">
    <property type="protein sequence ID" value="UXY37395.1"/>
    <property type="molecule type" value="Genomic_DNA"/>
</dbReference>
<keyword evidence="1" id="KW-1133">Transmembrane helix</keyword>
<proteinExistence type="predicted"/>
<gene>
    <name evidence="2" type="ORF">N8I86_23330</name>
</gene>
<evidence type="ECO:0000256" key="1">
    <source>
        <dbReference type="SAM" id="Phobius"/>
    </source>
</evidence>
<evidence type="ECO:0000313" key="2">
    <source>
        <dbReference type="EMBL" id="UXY37395.1"/>
    </source>
</evidence>
<protein>
    <submittedName>
        <fullName evidence="2">Uncharacterized protein</fullName>
    </submittedName>
</protein>
<sequence length="82" mass="8318">MQACGCMNPIEMVARLAGYGLVGLAAVVLGLVCLIAVLLAAIVVLGGLVRRRSGAVRTSADGAAAEEPAGLASFRWHSGPDR</sequence>